<dbReference type="GO" id="GO:0005976">
    <property type="term" value="P:polysaccharide metabolic process"/>
    <property type="evidence" value="ECO:0007669"/>
    <property type="project" value="TreeGrafter"/>
</dbReference>
<sequence length="440" mass="46791" precursor="true">MHLRLLKHLVSSCLTLALLLSLSASAVAADKYELKVVTDRPDAIYKTGETAKFLISLTKNGKPVSGEKVSITVDNFIGGASGFPQGSKTLGEEPTEVEVTSDKPGFLRCVVKAGAPVNQTKIAGAGFSPEKIELSKPAPEDFDQFWTNQIAKLEEVPMDPKLTPVKQKDAQVEAFDVQVNCLGGAPVSGYFGKPKDAKAKSLPAILWVHGAGVRSSSLTNAIKGANNGMLSMDINAHGLPNGKPAQYYKDLATGKLKDYRQAGRESRDTVYFRGMFLRLVRAIDFLTAQPEWDGKTVIVIGHSQGGGQALAAGGLDDRVTFIATGVPAICDHSGRAAGRINGWPKLVETGADGKPNPTQLKAASYVDAVNFATRAKADAIMSVGFIDSVCPPSSCYAAYNQLSGKKQIINKPLMGHAAPADVHKAFFDAVLKHVEEQAGK</sequence>
<evidence type="ECO:0000313" key="5">
    <source>
        <dbReference type="Proteomes" id="UP000320421"/>
    </source>
</evidence>
<keyword evidence="2" id="KW-0732">Signal</keyword>
<feature type="chain" id="PRO_5021775621" evidence="2">
    <location>
        <begin position="29"/>
        <end position="440"/>
    </location>
</feature>
<dbReference type="Gene3D" id="3.40.50.1820">
    <property type="entry name" value="alpha/beta hydrolase"/>
    <property type="match status" value="1"/>
</dbReference>
<dbReference type="GO" id="GO:0052689">
    <property type="term" value="F:carboxylic ester hydrolase activity"/>
    <property type="evidence" value="ECO:0007669"/>
    <property type="project" value="TreeGrafter"/>
</dbReference>
<dbReference type="InterPro" id="IPR008391">
    <property type="entry name" value="AXE1_dom"/>
</dbReference>
<keyword evidence="4" id="KW-0378">Hydrolase</keyword>
<proteinExistence type="predicted"/>
<gene>
    <name evidence="4" type="primary">axe7A_1</name>
    <name evidence="4" type="ORF">HG66A1_51020</name>
</gene>
<keyword evidence="5" id="KW-1185">Reference proteome</keyword>
<dbReference type="AlphaFoldDB" id="A0A517PV93"/>
<dbReference type="InterPro" id="IPR029058">
    <property type="entry name" value="AB_hydrolase_fold"/>
</dbReference>
<protein>
    <submittedName>
        <fullName evidence="4">Acetyl esterase Axe7A</fullName>
        <ecNumber evidence="4">3.1.1.-</ecNumber>
    </submittedName>
</protein>
<dbReference type="OrthoDB" id="9770528at2"/>
<dbReference type="Proteomes" id="UP000320421">
    <property type="component" value="Chromosome"/>
</dbReference>
<feature type="active site" description="Charge relay system" evidence="1">
    <location>
        <position position="387"/>
    </location>
</feature>
<accession>A0A517PV93</accession>
<evidence type="ECO:0000313" key="4">
    <source>
        <dbReference type="EMBL" id="QDT23285.1"/>
    </source>
</evidence>
<dbReference type="RefSeq" id="WP_145190464.1">
    <property type="nucleotide sequence ID" value="NZ_CP036266.1"/>
</dbReference>
<organism evidence="4 5">
    <name type="scientific">Gimesia chilikensis</name>
    <dbReference type="NCBI Taxonomy" id="2605989"/>
    <lineage>
        <taxon>Bacteria</taxon>
        <taxon>Pseudomonadati</taxon>
        <taxon>Planctomycetota</taxon>
        <taxon>Planctomycetia</taxon>
        <taxon>Planctomycetales</taxon>
        <taxon>Planctomycetaceae</taxon>
        <taxon>Gimesia</taxon>
    </lineage>
</organism>
<dbReference type="SUPFAM" id="SSF53474">
    <property type="entry name" value="alpha/beta-Hydrolases"/>
    <property type="match status" value="1"/>
</dbReference>
<dbReference type="EC" id="3.1.1.-" evidence="4"/>
<reference evidence="4 5" key="1">
    <citation type="submission" date="2019-02" db="EMBL/GenBank/DDBJ databases">
        <title>Deep-cultivation of Planctomycetes and their phenomic and genomic characterization uncovers novel biology.</title>
        <authorList>
            <person name="Wiegand S."/>
            <person name="Jogler M."/>
            <person name="Boedeker C."/>
            <person name="Pinto D."/>
            <person name="Vollmers J."/>
            <person name="Rivas-Marin E."/>
            <person name="Kohn T."/>
            <person name="Peeters S.H."/>
            <person name="Heuer A."/>
            <person name="Rast P."/>
            <person name="Oberbeckmann S."/>
            <person name="Bunk B."/>
            <person name="Jeske O."/>
            <person name="Meyerdierks A."/>
            <person name="Storesund J.E."/>
            <person name="Kallscheuer N."/>
            <person name="Luecker S."/>
            <person name="Lage O.M."/>
            <person name="Pohl T."/>
            <person name="Merkel B.J."/>
            <person name="Hornburger P."/>
            <person name="Mueller R.-W."/>
            <person name="Bruemmer F."/>
            <person name="Labrenz M."/>
            <person name="Spormann A.M."/>
            <person name="Op den Camp H."/>
            <person name="Overmann J."/>
            <person name="Amann R."/>
            <person name="Jetten M.S.M."/>
            <person name="Mascher T."/>
            <person name="Medema M.H."/>
            <person name="Devos D.P."/>
            <person name="Kaster A.-K."/>
            <person name="Ovreas L."/>
            <person name="Rohde M."/>
            <person name="Galperin M.Y."/>
            <person name="Jogler C."/>
        </authorList>
    </citation>
    <scope>NUCLEOTIDE SEQUENCE [LARGE SCALE GENOMIC DNA]</scope>
    <source>
        <strain evidence="4 5">HG66A1</strain>
    </source>
</reference>
<dbReference type="Pfam" id="PF05448">
    <property type="entry name" value="AXE1"/>
    <property type="match status" value="1"/>
</dbReference>
<dbReference type="EMBL" id="CP036266">
    <property type="protein sequence ID" value="QDT23285.1"/>
    <property type="molecule type" value="Genomic_DNA"/>
</dbReference>
<evidence type="ECO:0000256" key="2">
    <source>
        <dbReference type="SAM" id="SignalP"/>
    </source>
</evidence>
<evidence type="ECO:0000259" key="3">
    <source>
        <dbReference type="Pfam" id="PF05448"/>
    </source>
</evidence>
<feature type="domain" description="Acetyl xylan esterase" evidence="3">
    <location>
        <begin position="136"/>
        <end position="416"/>
    </location>
</feature>
<feature type="active site" description="Charge relay system" evidence="1">
    <location>
        <position position="416"/>
    </location>
</feature>
<evidence type="ECO:0000256" key="1">
    <source>
        <dbReference type="PIRSR" id="PIRSR639069-1"/>
    </source>
</evidence>
<dbReference type="PANTHER" id="PTHR40111">
    <property type="entry name" value="CEPHALOSPORIN-C DEACETYLASE"/>
    <property type="match status" value="1"/>
</dbReference>
<feature type="active site" description="Nucleophile" evidence="1">
    <location>
        <position position="303"/>
    </location>
</feature>
<feature type="signal peptide" evidence="2">
    <location>
        <begin position="1"/>
        <end position="28"/>
    </location>
</feature>
<dbReference type="PANTHER" id="PTHR40111:SF1">
    <property type="entry name" value="CEPHALOSPORIN-C DEACETYLASE"/>
    <property type="match status" value="1"/>
</dbReference>
<dbReference type="InterPro" id="IPR039069">
    <property type="entry name" value="CE7"/>
</dbReference>
<name>A0A517PV93_9PLAN</name>